<evidence type="ECO:0000256" key="2">
    <source>
        <dbReference type="ARBA" id="ARBA00022692"/>
    </source>
</evidence>
<reference evidence="9" key="3">
    <citation type="submission" date="2025-09" db="UniProtKB">
        <authorList>
            <consortium name="Ensembl"/>
        </authorList>
    </citation>
    <scope>IDENTIFICATION</scope>
</reference>
<reference evidence="9" key="2">
    <citation type="submission" date="2025-08" db="UniProtKB">
        <authorList>
            <consortium name="Ensembl"/>
        </authorList>
    </citation>
    <scope>IDENTIFICATION</scope>
</reference>
<feature type="compositionally biased region" description="Polar residues" evidence="6">
    <location>
        <begin position="228"/>
        <end position="237"/>
    </location>
</feature>
<keyword evidence="2 5" id="KW-0812">Transmembrane</keyword>
<dbReference type="InterPro" id="IPR006634">
    <property type="entry name" value="TLC-dom"/>
</dbReference>
<dbReference type="PROSITE" id="PS51257">
    <property type="entry name" value="PROKAR_LIPOPROTEIN"/>
    <property type="match status" value="1"/>
</dbReference>
<dbReference type="OMA" id="IYDRHWL"/>
<feature type="transmembrane region" description="Helical" evidence="7">
    <location>
        <begin position="38"/>
        <end position="57"/>
    </location>
</feature>
<evidence type="ECO:0000313" key="10">
    <source>
        <dbReference type="Proteomes" id="UP000008672"/>
    </source>
</evidence>
<dbReference type="PANTHER" id="PTHR13439">
    <property type="entry name" value="CT120 PROTEIN"/>
    <property type="match status" value="1"/>
</dbReference>
<dbReference type="GO" id="GO:0005783">
    <property type="term" value="C:endoplasmic reticulum"/>
    <property type="evidence" value="ECO:0007669"/>
    <property type="project" value="TreeGrafter"/>
</dbReference>
<dbReference type="PROSITE" id="PS50922">
    <property type="entry name" value="TLC"/>
    <property type="match status" value="1"/>
</dbReference>
<feature type="region of interest" description="Disordered" evidence="6">
    <location>
        <begin position="218"/>
        <end position="237"/>
    </location>
</feature>
<name>H3AGH5_LATCH</name>
<feature type="domain" description="TLC" evidence="8">
    <location>
        <begin position="1"/>
        <end position="217"/>
    </location>
</feature>
<keyword evidence="3 7" id="KW-1133">Transmembrane helix</keyword>
<dbReference type="Pfam" id="PF03798">
    <property type="entry name" value="TRAM_LAG1_CLN8"/>
    <property type="match status" value="1"/>
</dbReference>
<dbReference type="PANTHER" id="PTHR13439:SF20">
    <property type="entry name" value="TLC DOMAIN-CONTAINING PROTEIN 3A"/>
    <property type="match status" value="1"/>
</dbReference>
<dbReference type="InParanoid" id="H3AGH5"/>
<protein>
    <submittedName>
        <fullName evidence="9">TLC domain containing 3A</fullName>
    </submittedName>
</protein>
<dbReference type="STRING" id="7897.ENSLACP00000008746"/>
<feature type="transmembrane region" description="Helical" evidence="7">
    <location>
        <begin position="147"/>
        <end position="171"/>
    </location>
</feature>
<dbReference type="Ensembl" id="ENSLACT00000008814.2">
    <property type="protein sequence ID" value="ENSLACP00000008746.2"/>
    <property type="gene ID" value="ENSLACG00000007731.2"/>
</dbReference>
<evidence type="ECO:0000256" key="1">
    <source>
        <dbReference type="ARBA" id="ARBA00004141"/>
    </source>
</evidence>
<comment type="subcellular location">
    <subcellularLocation>
        <location evidence="1">Membrane</location>
        <topology evidence="1">Multi-pass membrane protein</topology>
    </subcellularLocation>
</comment>
<keyword evidence="10" id="KW-1185">Reference proteome</keyword>
<accession>H3AGH5</accession>
<proteinExistence type="predicted"/>
<dbReference type="KEGG" id="lcm:102364821"/>
<evidence type="ECO:0000256" key="5">
    <source>
        <dbReference type="PROSITE-ProRule" id="PRU00205"/>
    </source>
</evidence>
<keyword evidence="4 5" id="KW-0472">Membrane</keyword>
<dbReference type="GO" id="GO:0016020">
    <property type="term" value="C:membrane"/>
    <property type="evidence" value="ECO:0007669"/>
    <property type="project" value="UniProtKB-SubCell"/>
</dbReference>
<feature type="transmembrane region" description="Helical" evidence="7">
    <location>
        <begin position="113"/>
        <end position="135"/>
    </location>
</feature>
<dbReference type="GO" id="GO:0055088">
    <property type="term" value="P:lipid homeostasis"/>
    <property type="evidence" value="ECO:0007669"/>
    <property type="project" value="TreeGrafter"/>
</dbReference>
<organism evidence="9 10">
    <name type="scientific">Latimeria chalumnae</name>
    <name type="common">Coelacanth</name>
    <dbReference type="NCBI Taxonomy" id="7897"/>
    <lineage>
        <taxon>Eukaryota</taxon>
        <taxon>Metazoa</taxon>
        <taxon>Chordata</taxon>
        <taxon>Craniata</taxon>
        <taxon>Vertebrata</taxon>
        <taxon>Euteleostomi</taxon>
        <taxon>Coelacanthiformes</taxon>
        <taxon>Coelacanthidae</taxon>
        <taxon>Latimeria</taxon>
    </lineage>
</organism>
<sequence>MTIRLVSSVQATMASVSGFIIATSCHDVMTDRHWLATQYVWFAATYMVYDLCAMYLCHWHRCLEKGHVDEKKYSLRSLKSFLRRDFLMVLHHVAIVTILLPVTVSLRRGLGDFFLGCLLMTELSTPFLSLGKALYQLEKQNTVLYKVNGLLVLLAFFLCRILVFPYMYWAYSKQYSIPAYMVPFHIPLHCNVGNLAIMAPQLFWFSLLLKKAKRLFSSPKGTDHSTKHSVNNRKNSD</sequence>
<dbReference type="Bgee" id="ENSLACG00000007731">
    <property type="expression patterns" value="Expressed in pelvic fin"/>
</dbReference>
<dbReference type="HOGENOM" id="CLU_049796_0_0_1"/>
<dbReference type="AlphaFoldDB" id="H3AGH5"/>
<dbReference type="EMBL" id="AFYH01129305">
    <property type="status" value="NOT_ANNOTATED_CDS"/>
    <property type="molecule type" value="Genomic_DNA"/>
</dbReference>
<dbReference type="InterPro" id="IPR050846">
    <property type="entry name" value="TLCD"/>
</dbReference>
<reference evidence="10" key="1">
    <citation type="submission" date="2011-08" db="EMBL/GenBank/DDBJ databases">
        <title>The draft genome of Latimeria chalumnae.</title>
        <authorList>
            <person name="Di Palma F."/>
            <person name="Alfoldi J."/>
            <person name="Johnson J."/>
            <person name="Berlin A."/>
            <person name="Gnerre S."/>
            <person name="Jaffe D."/>
            <person name="MacCallum I."/>
            <person name="Young S."/>
            <person name="Walker B.J."/>
            <person name="Lander E."/>
            <person name="Lindblad-Toh K."/>
        </authorList>
    </citation>
    <scope>NUCLEOTIDE SEQUENCE [LARGE SCALE GENOMIC DNA]</scope>
    <source>
        <strain evidence="10">Wild caught</strain>
    </source>
</reference>
<evidence type="ECO:0000259" key="8">
    <source>
        <dbReference type="PROSITE" id="PS50922"/>
    </source>
</evidence>
<dbReference type="FunCoup" id="H3AGH5">
    <property type="interactions" value="839"/>
</dbReference>
<feature type="transmembrane region" description="Helical" evidence="7">
    <location>
        <begin position="191"/>
        <end position="209"/>
    </location>
</feature>
<evidence type="ECO:0000256" key="3">
    <source>
        <dbReference type="ARBA" id="ARBA00022989"/>
    </source>
</evidence>
<feature type="transmembrane region" description="Helical" evidence="7">
    <location>
        <begin position="86"/>
        <end position="107"/>
    </location>
</feature>
<evidence type="ECO:0000256" key="4">
    <source>
        <dbReference type="ARBA" id="ARBA00023136"/>
    </source>
</evidence>
<evidence type="ECO:0000256" key="6">
    <source>
        <dbReference type="SAM" id="MobiDB-lite"/>
    </source>
</evidence>
<evidence type="ECO:0000256" key="7">
    <source>
        <dbReference type="SAM" id="Phobius"/>
    </source>
</evidence>
<dbReference type="Proteomes" id="UP000008672">
    <property type="component" value="Unassembled WGS sequence"/>
</dbReference>
<gene>
    <name evidence="9" type="primary">TLCD3A</name>
</gene>
<evidence type="ECO:0000313" key="9">
    <source>
        <dbReference type="Ensembl" id="ENSLACP00000008746.2"/>
    </source>
</evidence>
<dbReference type="SMART" id="SM00724">
    <property type="entry name" value="TLC"/>
    <property type="match status" value="1"/>
</dbReference>
<dbReference type="GeneTree" id="ENSGT01010000222313"/>
<dbReference type="eggNOG" id="KOG4561">
    <property type="taxonomic scope" value="Eukaryota"/>
</dbReference>
<dbReference type="OrthoDB" id="10266980at2759"/>